<dbReference type="EMBL" id="AP022598">
    <property type="protein sequence ID" value="BBY75160.1"/>
    <property type="molecule type" value="Genomic_DNA"/>
</dbReference>
<dbReference type="SUPFAM" id="SSF53067">
    <property type="entry name" value="Actin-like ATPase domain"/>
    <property type="match status" value="1"/>
</dbReference>
<name>A0A7I7U1A0_MYCPF</name>
<keyword evidence="2" id="KW-0418">Kinase</keyword>
<dbReference type="PANTHER" id="PTHR18964:SF149">
    <property type="entry name" value="BIFUNCTIONAL UDP-N-ACETYLGLUCOSAMINE 2-EPIMERASE_N-ACETYLMANNOSAMINE KINASE"/>
    <property type="match status" value="1"/>
</dbReference>
<evidence type="ECO:0000313" key="3">
    <source>
        <dbReference type="Proteomes" id="UP000466554"/>
    </source>
</evidence>
<dbReference type="InterPro" id="IPR043129">
    <property type="entry name" value="ATPase_NBD"/>
</dbReference>
<dbReference type="InterPro" id="IPR000600">
    <property type="entry name" value="ROK"/>
</dbReference>
<reference evidence="2 3" key="1">
    <citation type="journal article" date="2019" name="Emerg. Microbes Infect.">
        <title>Comprehensive subspecies identification of 175 nontuberculous mycobacteria species based on 7547 genomic profiles.</title>
        <authorList>
            <person name="Matsumoto Y."/>
            <person name="Kinjo T."/>
            <person name="Motooka D."/>
            <person name="Nabeya D."/>
            <person name="Jung N."/>
            <person name="Uechi K."/>
            <person name="Horii T."/>
            <person name="Iida T."/>
            <person name="Fujita J."/>
            <person name="Nakamura S."/>
        </authorList>
    </citation>
    <scope>NUCLEOTIDE SEQUENCE [LARGE SCALE GENOMIC DNA]</scope>
    <source>
        <strain evidence="2 3">JCM 6367</strain>
    </source>
</reference>
<protein>
    <submittedName>
        <fullName evidence="2">Sugar kinase</fullName>
    </submittedName>
</protein>
<dbReference type="Gene3D" id="1.10.10.10">
    <property type="entry name" value="Winged helix-like DNA-binding domain superfamily/Winged helix DNA-binding domain"/>
    <property type="match status" value="1"/>
</dbReference>
<sequence length="402" mass="42064">MTVVVRTEGDQVPVNQTEHRRATRAGATDGVRRRNLSTVLTLVHRHRALSRSELTRSTGLSRSTTKDLVEELGARGLVEESPATSATQVGRPSPIVRPAHRVLAIAVTPEVDAVTVGLVAMGGTVIDVVRRPTERIPTAADTVTIAAEAIADIRGKLTDEQQVTAVGVAVPGLVHGPESSVQLAPNLDWHDVEIGQMLSAATGLPVYAANDANVGAIAEHLFGNHHNADHMIYVNGGPSGIGAGFVVAGELLEGVAGYAGELGHTYVGGREQCHCGSMGCLETEVRQAPLARLLSEIDSDTGTDPFAHTHAERDVLARQARSLAIALGNAINMLNPGLIVLGGFLRVFPAVAATVLHDELTRRSMGAPRDLVRVVPATLGADTLVIGAAELAFAPVLSDPGR</sequence>
<proteinExistence type="inferred from homology"/>
<comment type="similarity">
    <text evidence="1">Belongs to the ROK (NagC/XylR) family.</text>
</comment>
<dbReference type="GO" id="GO:0016301">
    <property type="term" value="F:kinase activity"/>
    <property type="evidence" value="ECO:0007669"/>
    <property type="project" value="UniProtKB-KW"/>
</dbReference>
<dbReference type="Pfam" id="PF00480">
    <property type="entry name" value="ROK"/>
    <property type="match status" value="1"/>
</dbReference>
<dbReference type="Gene3D" id="3.30.420.40">
    <property type="match status" value="2"/>
</dbReference>
<gene>
    <name evidence="2" type="ORF">MPRF_20590</name>
</gene>
<keyword evidence="2" id="KW-0808">Transferase</keyword>
<dbReference type="InterPro" id="IPR036388">
    <property type="entry name" value="WH-like_DNA-bd_sf"/>
</dbReference>
<dbReference type="InterPro" id="IPR036390">
    <property type="entry name" value="WH_DNA-bd_sf"/>
</dbReference>
<accession>A0A7I7U1A0</accession>
<dbReference type="AlphaFoldDB" id="A0A7I7U1A0"/>
<evidence type="ECO:0000313" key="2">
    <source>
        <dbReference type="EMBL" id="BBY75160.1"/>
    </source>
</evidence>
<organism evidence="2 3">
    <name type="scientific">Mycolicibacterium parafortuitum</name>
    <name type="common">Mycobacterium parafortuitum</name>
    <dbReference type="NCBI Taxonomy" id="39692"/>
    <lineage>
        <taxon>Bacteria</taxon>
        <taxon>Bacillati</taxon>
        <taxon>Actinomycetota</taxon>
        <taxon>Actinomycetes</taxon>
        <taxon>Mycobacteriales</taxon>
        <taxon>Mycobacteriaceae</taxon>
        <taxon>Mycolicibacterium</taxon>
    </lineage>
</organism>
<evidence type="ECO:0000256" key="1">
    <source>
        <dbReference type="ARBA" id="ARBA00006479"/>
    </source>
</evidence>
<dbReference type="SUPFAM" id="SSF46785">
    <property type="entry name" value="Winged helix' DNA-binding domain"/>
    <property type="match status" value="1"/>
</dbReference>
<dbReference type="Proteomes" id="UP000466554">
    <property type="component" value="Chromosome"/>
</dbReference>
<dbReference type="PANTHER" id="PTHR18964">
    <property type="entry name" value="ROK (REPRESSOR, ORF, KINASE) FAMILY"/>
    <property type="match status" value="1"/>
</dbReference>